<gene>
    <name evidence="1" type="ORF">BJ138DRAFT_1017134</name>
</gene>
<name>A0ACB7ZYT9_9AGAM</name>
<feature type="non-terminal residue" evidence="1">
    <location>
        <position position="208"/>
    </location>
</feature>
<proteinExistence type="predicted"/>
<protein>
    <submittedName>
        <fullName evidence="1">Uncharacterized protein</fullName>
    </submittedName>
</protein>
<accession>A0ACB7ZYT9</accession>
<keyword evidence="2" id="KW-1185">Reference proteome</keyword>
<dbReference type="Proteomes" id="UP000790377">
    <property type="component" value="Unassembled WGS sequence"/>
</dbReference>
<comment type="caution">
    <text evidence="1">The sequence shown here is derived from an EMBL/GenBank/DDBJ whole genome shotgun (WGS) entry which is preliminary data.</text>
</comment>
<organism evidence="1 2">
    <name type="scientific">Hygrophoropsis aurantiaca</name>
    <dbReference type="NCBI Taxonomy" id="72124"/>
    <lineage>
        <taxon>Eukaryota</taxon>
        <taxon>Fungi</taxon>
        <taxon>Dikarya</taxon>
        <taxon>Basidiomycota</taxon>
        <taxon>Agaricomycotina</taxon>
        <taxon>Agaricomycetes</taxon>
        <taxon>Agaricomycetidae</taxon>
        <taxon>Boletales</taxon>
        <taxon>Coniophorineae</taxon>
        <taxon>Hygrophoropsidaceae</taxon>
        <taxon>Hygrophoropsis</taxon>
    </lineage>
</organism>
<sequence length="208" mass="23858">MEEVSLFVYGTLSAPTGPPGGLDDTEQRWCKRYDWLQGLGYMLRPRYAPGWTPSWEGTSKFWFECEDGQIPVVAHILDATRVSDGKYVVLKMIQKSRHPHEVDIGRYFSSEPLASDPANHCVPILDVLQLPDDDDMVILVMPLLLLFYQPSFDTIGEVVECIRQLLEGLQFMHKHHVAHRDCMALNLMMDATAMYPEAYHPSHPEKRR</sequence>
<reference evidence="1" key="1">
    <citation type="journal article" date="2021" name="New Phytol.">
        <title>Evolutionary innovations through gain and loss of genes in the ectomycorrhizal Boletales.</title>
        <authorList>
            <person name="Wu G."/>
            <person name="Miyauchi S."/>
            <person name="Morin E."/>
            <person name="Kuo A."/>
            <person name="Drula E."/>
            <person name="Varga T."/>
            <person name="Kohler A."/>
            <person name="Feng B."/>
            <person name="Cao Y."/>
            <person name="Lipzen A."/>
            <person name="Daum C."/>
            <person name="Hundley H."/>
            <person name="Pangilinan J."/>
            <person name="Johnson J."/>
            <person name="Barry K."/>
            <person name="LaButti K."/>
            <person name="Ng V."/>
            <person name="Ahrendt S."/>
            <person name="Min B."/>
            <person name="Choi I.G."/>
            <person name="Park H."/>
            <person name="Plett J.M."/>
            <person name="Magnuson J."/>
            <person name="Spatafora J.W."/>
            <person name="Nagy L.G."/>
            <person name="Henrissat B."/>
            <person name="Grigoriev I.V."/>
            <person name="Yang Z.L."/>
            <person name="Xu J."/>
            <person name="Martin F.M."/>
        </authorList>
    </citation>
    <scope>NUCLEOTIDE SEQUENCE</scope>
    <source>
        <strain evidence="1">ATCC 28755</strain>
    </source>
</reference>
<evidence type="ECO:0000313" key="1">
    <source>
        <dbReference type="EMBL" id="KAH7905857.1"/>
    </source>
</evidence>
<dbReference type="EMBL" id="MU268111">
    <property type="protein sequence ID" value="KAH7905857.1"/>
    <property type="molecule type" value="Genomic_DNA"/>
</dbReference>
<evidence type="ECO:0000313" key="2">
    <source>
        <dbReference type="Proteomes" id="UP000790377"/>
    </source>
</evidence>